<gene>
    <name evidence="2" type="ORF">AEA09_04410</name>
</gene>
<keyword evidence="1" id="KW-1133">Transmembrane helix</keyword>
<keyword evidence="3" id="KW-1185">Reference proteome</keyword>
<dbReference type="Pfam" id="PF04134">
    <property type="entry name" value="DCC1-like"/>
    <property type="match status" value="1"/>
</dbReference>
<sequence>MSGILLFDGVCNFCDSSVQFIMKRDKAAYFQFASIQSEAGQALFAKYKIPTEVDSVILIEDGRVYTESTAALKICRHLDGAWQLFYALLVVPPFIRNLFYRLFAKNRYRLFGQKEACMLPTAEQRNRFL</sequence>
<evidence type="ECO:0000313" key="2">
    <source>
        <dbReference type="EMBL" id="KOS67869.1"/>
    </source>
</evidence>
<accession>A0ABR5JZE5</accession>
<dbReference type="RefSeq" id="WP_053582679.1">
    <property type="nucleotide sequence ID" value="NZ_LGRV01000003.1"/>
</dbReference>
<keyword evidence="1" id="KW-0472">Membrane</keyword>
<keyword evidence="1" id="KW-0812">Transmembrane</keyword>
<organism evidence="2 3">
    <name type="scientific">Lysinibacillus contaminans</name>
    <dbReference type="NCBI Taxonomy" id="1293441"/>
    <lineage>
        <taxon>Bacteria</taxon>
        <taxon>Bacillati</taxon>
        <taxon>Bacillota</taxon>
        <taxon>Bacilli</taxon>
        <taxon>Bacillales</taxon>
        <taxon>Bacillaceae</taxon>
        <taxon>Lysinibacillus</taxon>
    </lineage>
</organism>
<dbReference type="InterPro" id="IPR052927">
    <property type="entry name" value="DCC_oxidoreductase"/>
</dbReference>
<dbReference type="EMBL" id="LGRV01000003">
    <property type="protein sequence ID" value="KOS67869.1"/>
    <property type="molecule type" value="Genomic_DNA"/>
</dbReference>
<evidence type="ECO:0000256" key="1">
    <source>
        <dbReference type="SAM" id="Phobius"/>
    </source>
</evidence>
<name>A0ABR5JZE5_9BACI</name>
<dbReference type="Proteomes" id="UP000050668">
    <property type="component" value="Unassembled WGS sequence"/>
</dbReference>
<comment type="caution">
    <text evidence="2">The sequence shown here is derived from an EMBL/GenBank/DDBJ whole genome shotgun (WGS) entry which is preliminary data.</text>
</comment>
<dbReference type="PANTHER" id="PTHR33639">
    <property type="entry name" value="THIOL-DISULFIDE OXIDOREDUCTASE DCC"/>
    <property type="match status" value="1"/>
</dbReference>
<protein>
    <submittedName>
        <fullName evidence="2">Thiol-disulfide oxidoreductase</fullName>
    </submittedName>
</protein>
<dbReference type="InterPro" id="IPR007263">
    <property type="entry name" value="DCC1-like"/>
</dbReference>
<reference evidence="3" key="1">
    <citation type="submission" date="2015-07" db="EMBL/GenBank/DDBJ databases">
        <title>Fjat-14205 dsm 2895.</title>
        <authorList>
            <person name="Liu B."/>
            <person name="Wang J."/>
            <person name="Zhu Y."/>
            <person name="Liu G."/>
            <person name="Chen Q."/>
            <person name="Chen Z."/>
            <person name="Lan J."/>
            <person name="Che J."/>
            <person name="Ge C."/>
            <person name="Shi H."/>
            <person name="Pan Z."/>
            <person name="Liu X."/>
        </authorList>
    </citation>
    <scope>NUCLEOTIDE SEQUENCE [LARGE SCALE GENOMIC DNA]</scope>
    <source>
        <strain evidence="3">DSM 25560</strain>
    </source>
</reference>
<feature type="transmembrane region" description="Helical" evidence="1">
    <location>
        <begin position="81"/>
        <end position="99"/>
    </location>
</feature>
<evidence type="ECO:0000313" key="3">
    <source>
        <dbReference type="Proteomes" id="UP000050668"/>
    </source>
</evidence>
<proteinExistence type="predicted"/>
<dbReference type="PANTHER" id="PTHR33639:SF2">
    <property type="entry name" value="DUF393 DOMAIN-CONTAINING PROTEIN"/>
    <property type="match status" value="1"/>
</dbReference>